<dbReference type="EMBL" id="JH767592">
    <property type="protein sequence ID" value="EON68045.1"/>
    <property type="molecule type" value="Genomic_DNA"/>
</dbReference>
<feature type="domain" description="SRA1/Sec31" evidence="17">
    <location>
        <begin position="1144"/>
        <end position="1282"/>
    </location>
</feature>
<dbReference type="SMART" id="SM00320">
    <property type="entry name" value="WD40"/>
    <property type="match status" value="6"/>
</dbReference>
<comment type="similarity">
    <text evidence="3">Belongs to the WD repeat SEC31 family.</text>
</comment>
<evidence type="ECO:0000313" key="19">
    <source>
        <dbReference type="Proteomes" id="UP000016924"/>
    </source>
</evidence>
<feature type="region of interest" description="Disordered" evidence="16">
    <location>
        <begin position="476"/>
        <end position="503"/>
    </location>
</feature>
<dbReference type="InterPro" id="IPR040251">
    <property type="entry name" value="SEC31-like"/>
</dbReference>
<feature type="compositionally biased region" description="Polar residues" evidence="16">
    <location>
        <begin position="1005"/>
        <end position="1030"/>
    </location>
</feature>
<dbReference type="Gene3D" id="1.25.40.1030">
    <property type="match status" value="1"/>
</dbReference>
<evidence type="ECO:0000256" key="2">
    <source>
        <dbReference type="ARBA" id="ARBA00004397"/>
    </source>
</evidence>
<feature type="compositionally biased region" description="Pro residues" evidence="16">
    <location>
        <begin position="983"/>
        <end position="1004"/>
    </location>
</feature>
<dbReference type="GO" id="GO:0030127">
    <property type="term" value="C:COPII vesicle coat"/>
    <property type="evidence" value="ECO:0007669"/>
    <property type="project" value="TreeGrafter"/>
</dbReference>
<dbReference type="InterPro" id="IPR036322">
    <property type="entry name" value="WD40_repeat_dom_sf"/>
</dbReference>
<evidence type="ECO:0000256" key="8">
    <source>
        <dbReference type="ARBA" id="ARBA00022737"/>
    </source>
</evidence>
<dbReference type="Pfam" id="PF00400">
    <property type="entry name" value="WD40"/>
    <property type="match status" value="1"/>
</dbReference>
<dbReference type="RefSeq" id="XP_007783362.1">
    <property type="nucleotide sequence ID" value="XM_007785172.1"/>
</dbReference>
<evidence type="ECO:0000256" key="6">
    <source>
        <dbReference type="ARBA" id="ARBA00022448"/>
    </source>
</evidence>
<gene>
    <name evidence="18" type="ORF">W97_07193</name>
</gene>
<dbReference type="FunFam" id="2.130.10.10:FF:000193">
    <property type="entry name" value="Protein transport protein SEC31, putative"/>
    <property type="match status" value="1"/>
</dbReference>
<keyword evidence="8" id="KW-0677">Repeat</keyword>
<dbReference type="OMA" id="WLERPCG"/>
<dbReference type="OrthoDB" id="542917at2759"/>
<protein>
    <recommendedName>
        <fullName evidence="5">Protein transport protein SEC31</fullName>
    </recommendedName>
    <alternativeName>
        <fullName evidence="4">Protein transport protein sec31</fullName>
    </alternativeName>
</protein>
<evidence type="ECO:0000256" key="11">
    <source>
        <dbReference type="ARBA" id="ARBA00022927"/>
    </source>
</evidence>
<evidence type="ECO:0000256" key="12">
    <source>
        <dbReference type="ARBA" id="ARBA00023136"/>
    </source>
</evidence>
<name>R7Z1I2_CONA1</name>
<feature type="compositionally biased region" description="Basic and acidic residues" evidence="16">
    <location>
        <begin position="477"/>
        <end position="491"/>
    </location>
</feature>
<feature type="compositionally biased region" description="Low complexity" evidence="16">
    <location>
        <begin position="1056"/>
        <end position="1074"/>
    </location>
</feature>
<keyword evidence="10" id="KW-0931">ER-Golgi transport</keyword>
<dbReference type="FunFam" id="1.25.40.1030:FF:000007">
    <property type="entry name" value="Protein transport protein (SEC31), putative"/>
    <property type="match status" value="1"/>
</dbReference>
<dbReference type="FunFam" id="1.20.940.10:FF:000007">
    <property type="entry name" value="Protein transport protein (SEC31), putative"/>
    <property type="match status" value="1"/>
</dbReference>
<keyword evidence="11" id="KW-0653">Protein transport</keyword>
<sequence length="1286" mass="138663">MVRLREIPRTACFAWSPGAAPPLIATGTRAGAVDADFSNETQLEIWDLALDTPEQGVELQPLSSISTDSRFHDIAWSDPSEDHPRGIIAGALESGSLDLWDAEKLRTNPSEAHISRTSKHSGAIKALQFNPFRPELLATAGAKGELFITDLNNASNPTRLGTSAARADDFECLDWNKKVPHILATGSSGGFVTVWDLKAKKESLTLNNMGRKAVSAIAWDPEVATRLITAIPHDQDPLILVWDLRNSNAPERTLRAHDQGVLSLSWCPQDSELLLSCGKDNRTICWNPRTGDVLGEFPVVTNWTFQTRWNPHNPSLLATASFDGKIGVQTIQNTRASKTTSAAAAPALDGEDFFSKAQTQPQGATFSLAKAPKWLERPVGVSFGFGGRIVKFGPAESGSRQSKISLSTFAVDSAIGAATERFEEALNKGDLASICREKIAEAKTDEEKADWTVMETLLSGNTRRKLVEYLGFSDTASDSKDRADEGQDEGSRTNGVTSAKDDASFFEDGGAEDNFLADLAATKGAKTNNPFQIYTGTETDADKSITRALMLGSFEKALDICLKENRLSDGFMIAICGGQKCIDKAQAAYFKRKADGPNYLRLLASVVGKNLWDVVYNADLANWKEIMATLCTFADETEFPDLCEALGDRLEESIQDGADASDVRKDASFCYLAGSKLEKVVGNWVQELVENEDADLSHADGGSSFSIHAKSLQDFIEKVTVFRRVTRFQDVDLQKTEEWKLAPLYAKYTEYADIVASHGQLQVAEKYLDLLPAKYPAAEVARNRVKQATRKAAPQAAQRQTATAANTTTQRSQRVVPAYQPTQPQTAPIPTPSKPRTVPQFNPPNAPVPVQQTPQQSYAPTATSGYAPAGYQPPQQFPQLNAGGIPTPQPYGLGYQPPQQQPLPPPPRGFTASPSIPPPSKASNASQWNDVPDFGPKAPTSRRGTPGLGAGAITSPFPNQQQSPVGPPPPMGPPQFAAQQRATPPPPPRGPPQGPPRMMSPPTAPGSQYLQPERPSSSAANTYAPSQPTQPFAGAPPQHMIPRGSSPYNPPPSAAPPSNRYAPSPSPQISSQPSKAPPPRQNIPPPNPYAPQQRTSSIGSTGAMASPAPPSQPPQGPPQGFARPPPLQTQTPPAGPPRAGPPPAGPPPAAAPESRPSTAQSQRAASAAAKYPPGDRSHIPSASQPIFEILNKDMQRVKSRAPQNFMPQVLDTEKRLNILFDHLNNEDLLKPDTISEMNELAQHLQARNYDQAQALFTDLMTNKTDEGSNWMVGVKRLIQMSRATPA</sequence>
<evidence type="ECO:0000256" key="13">
    <source>
        <dbReference type="ARBA" id="ARBA00023329"/>
    </source>
</evidence>
<feature type="compositionally biased region" description="Pro residues" evidence="16">
    <location>
        <begin position="899"/>
        <end position="908"/>
    </location>
</feature>
<evidence type="ECO:0000256" key="4">
    <source>
        <dbReference type="ARBA" id="ARBA00013507"/>
    </source>
</evidence>
<comment type="function">
    <text evidence="14">Component of the coat protein complex II (COPII) which promotes the formation of transport vesicles from the endoplasmic reticulum (ER). The coat has two main functions, the physical deformation of the endoplasmic reticulum membrane into vesicles and the selection of cargo molecules.</text>
</comment>
<dbReference type="InterPro" id="IPR015943">
    <property type="entry name" value="WD40/YVTN_repeat-like_dom_sf"/>
</dbReference>
<dbReference type="GeneID" id="19904504"/>
<keyword evidence="12" id="KW-0472">Membrane</keyword>
<comment type="subcellular location">
    <subcellularLocation>
        <location evidence="1">Cytoplasmic vesicle</location>
        <location evidence="1">COPII-coated vesicle membrane</location>
        <topology evidence="1">Peripheral membrane protein</topology>
        <orientation evidence="1">Cytoplasmic side</orientation>
    </subcellularLocation>
    <subcellularLocation>
        <location evidence="2">Endoplasmic reticulum membrane</location>
        <topology evidence="2">Peripheral membrane protein</topology>
        <orientation evidence="2">Cytoplasmic side</orientation>
    </subcellularLocation>
</comment>
<feature type="compositionally biased region" description="Polar residues" evidence="16">
    <location>
        <begin position="850"/>
        <end position="864"/>
    </location>
</feature>
<dbReference type="HOGENOM" id="CLU_003033_2_0_1"/>
<evidence type="ECO:0000256" key="5">
    <source>
        <dbReference type="ARBA" id="ARBA00021236"/>
    </source>
</evidence>
<feature type="compositionally biased region" description="Pro residues" evidence="16">
    <location>
        <begin position="1107"/>
        <end position="1150"/>
    </location>
</feature>
<dbReference type="GO" id="GO:0015031">
    <property type="term" value="P:protein transport"/>
    <property type="evidence" value="ECO:0007669"/>
    <property type="project" value="UniProtKB-KW"/>
</dbReference>
<dbReference type="STRING" id="1168221.R7Z1I2"/>
<evidence type="ECO:0000256" key="1">
    <source>
        <dbReference type="ARBA" id="ARBA00004299"/>
    </source>
</evidence>
<dbReference type="PROSITE" id="PS50082">
    <property type="entry name" value="WD_REPEATS_2"/>
    <property type="match status" value="1"/>
</dbReference>
<evidence type="ECO:0000256" key="16">
    <source>
        <dbReference type="SAM" id="MobiDB-lite"/>
    </source>
</evidence>
<feature type="repeat" description="WD" evidence="15">
    <location>
        <begin position="254"/>
        <end position="296"/>
    </location>
</feature>
<dbReference type="Pfam" id="PF07304">
    <property type="entry name" value="SRA1"/>
    <property type="match status" value="1"/>
</dbReference>
<feature type="region of interest" description="Disordered" evidence="16">
    <location>
        <begin position="786"/>
        <end position="1181"/>
    </location>
</feature>
<keyword evidence="6" id="KW-0813">Transport</keyword>
<reference evidence="19" key="1">
    <citation type="submission" date="2012-06" db="EMBL/GenBank/DDBJ databases">
        <title>The genome sequence of Coniosporium apollinis CBS 100218.</title>
        <authorList>
            <consortium name="The Broad Institute Genome Sequencing Platform"/>
            <person name="Cuomo C."/>
            <person name="Gorbushina A."/>
            <person name="Noack S."/>
            <person name="Walker B."/>
            <person name="Young S.K."/>
            <person name="Zeng Q."/>
            <person name="Gargeya S."/>
            <person name="Fitzgerald M."/>
            <person name="Haas B."/>
            <person name="Abouelleil A."/>
            <person name="Alvarado L."/>
            <person name="Arachchi H.M."/>
            <person name="Berlin A.M."/>
            <person name="Chapman S.B."/>
            <person name="Goldberg J."/>
            <person name="Griggs A."/>
            <person name="Gujja S."/>
            <person name="Hansen M."/>
            <person name="Howarth C."/>
            <person name="Imamovic A."/>
            <person name="Larimer J."/>
            <person name="McCowan C."/>
            <person name="Montmayeur A."/>
            <person name="Murphy C."/>
            <person name="Neiman D."/>
            <person name="Pearson M."/>
            <person name="Priest M."/>
            <person name="Roberts A."/>
            <person name="Saif S."/>
            <person name="Shea T."/>
            <person name="Sisk P."/>
            <person name="Sykes S."/>
            <person name="Wortman J."/>
            <person name="Nusbaum C."/>
            <person name="Birren B."/>
        </authorList>
    </citation>
    <scope>NUCLEOTIDE SEQUENCE [LARGE SCALE GENOMIC DNA]</scope>
    <source>
        <strain evidence="19">CBS 100218</strain>
    </source>
</reference>
<dbReference type="GO" id="GO:0005198">
    <property type="term" value="F:structural molecule activity"/>
    <property type="evidence" value="ECO:0007669"/>
    <property type="project" value="TreeGrafter"/>
</dbReference>
<keyword evidence="7 15" id="KW-0853">WD repeat</keyword>
<evidence type="ECO:0000256" key="7">
    <source>
        <dbReference type="ARBA" id="ARBA00022574"/>
    </source>
</evidence>
<dbReference type="GO" id="GO:0005789">
    <property type="term" value="C:endoplasmic reticulum membrane"/>
    <property type="evidence" value="ECO:0007669"/>
    <property type="project" value="UniProtKB-SubCell"/>
</dbReference>
<organism evidence="18 19">
    <name type="scientific">Coniosporium apollinis (strain CBS 100218)</name>
    <name type="common">Rock-inhabiting black yeast</name>
    <dbReference type="NCBI Taxonomy" id="1168221"/>
    <lineage>
        <taxon>Eukaryota</taxon>
        <taxon>Fungi</taxon>
        <taxon>Dikarya</taxon>
        <taxon>Ascomycota</taxon>
        <taxon>Pezizomycotina</taxon>
        <taxon>Dothideomycetes</taxon>
        <taxon>Dothideomycetes incertae sedis</taxon>
        <taxon>Coniosporium</taxon>
    </lineage>
</organism>
<evidence type="ECO:0000256" key="15">
    <source>
        <dbReference type="PROSITE-ProRule" id="PRU00221"/>
    </source>
</evidence>
<proteinExistence type="inferred from homology"/>
<dbReference type="GO" id="GO:0007029">
    <property type="term" value="P:endoplasmic reticulum organization"/>
    <property type="evidence" value="ECO:0007669"/>
    <property type="project" value="TreeGrafter"/>
</dbReference>
<evidence type="ECO:0000256" key="9">
    <source>
        <dbReference type="ARBA" id="ARBA00022824"/>
    </source>
</evidence>
<dbReference type="InterPro" id="IPR009917">
    <property type="entry name" value="SRA1/Sec31"/>
</dbReference>
<dbReference type="Gene3D" id="2.130.10.10">
    <property type="entry name" value="YVTN repeat-like/Quinoprotein amine dehydrogenase"/>
    <property type="match status" value="1"/>
</dbReference>
<dbReference type="PANTHER" id="PTHR13923">
    <property type="entry name" value="SEC31-RELATED PROTEIN"/>
    <property type="match status" value="1"/>
</dbReference>
<keyword evidence="19" id="KW-1185">Reference proteome</keyword>
<dbReference type="eggNOG" id="KOG0307">
    <property type="taxonomic scope" value="Eukaryota"/>
</dbReference>
<dbReference type="PANTHER" id="PTHR13923:SF11">
    <property type="entry name" value="SECRETORY 31, ISOFORM D"/>
    <property type="match status" value="1"/>
</dbReference>
<feature type="compositionally biased region" description="Low complexity" evidence="16">
    <location>
        <begin position="1151"/>
        <end position="1169"/>
    </location>
</feature>
<evidence type="ECO:0000259" key="17">
    <source>
        <dbReference type="Pfam" id="PF07304"/>
    </source>
</evidence>
<dbReference type="Proteomes" id="UP000016924">
    <property type="component" value="Unassembled WGS sequence"/>
</dbReference>
<evidence type="ECO:0000313" key="18">
    <source>
        <dbReference type="EMBL" id="EON68045.1"/>
    </source>
</evidence>
<dbReference type="Gene3D" id="1.20.940.10">
    <property type="entry name" value="Functional domain of the splicing factor Prp18"/>
    <property type="match status" value="1"/>
</dbReference>
<keyword evidence="13" id="KW-0968">Cytoplasmic vesicle</keyword>
<feature type="compositionally biased region" description="Pro residues" evidence="16">
    <location>
        <begin position="1075"/>
        <end position="1089"/>
    </location>
</feature>
<feature type="compositionally biased region" description="Low complexity" evidence="16">
    <location>
        <begin position="790"/>
        <end position="826"/>
    </location>
</feature>
<dbReference type="InterPro" id="IPR001680">
    <property type="entry name" value="WD40_rpt"/>
</dbReference>
<evidence type="ECO:0000256" key="14">
    <source>
        <dbReference type="ARBA" id="ARBA00025471"/>
    </source>
</evidence>
<keyword evidence="9" id="KW-0256">Endoplasmic reticulum</keyword>
<evidence type="ECO:0000256" key="10">
    <source>
        <dbReference type="ARBA" id="ARBA00022892"/>
    </source>
</evidence>
<accession>R7Z1I2</accession>
<evidence type="ECO:0000256" key="3">
    <source>
        <dbReference type="ARBA" id="ARBA00009358"/>
    </source>
</evidence>
<dbReference type="GO" id="GO:0070971">
    <property type="term" value="C:endoplasmic reticulum exit site"/>
    <property type="evidence" value="ECO:0007669"/>
    <property type="project" value="TreeGrafter"/>
</dbReference>
<dbReference type="SUPFAM" id="SSF50978">
    <property type="entry name" value="WD40 repeat-like"/>
    <property type="match status" value="1"/>
</dbReference>
<dbReference type="GO" id="GO:0090110">
    <property type="term" value="P:COPII-coated vesicle cargo loading"/>
    <property type="evidence" value="ECO:0007669"/>
    <property type="project" value="TreeGrafter"/>
</dbReference>